<dbReference type="EMBL" id="AGFM01000017">
    <property type="protein sequence ID" value="EHJ61737.1"/>
    <property type="molecule type" value="Genomic_DNA"/>
</dbReference>
<dbReference type="SUPFAM" id="SSF51735">
    <property type="entry name" value="NAD(P)-binding Rossmann-fold domains"/>
    <property type="match status" value="1"/>
</dbReference>
<dbReference type="PANTHER" id="PTHR48079:SF6">
    <property type="entry name" value="NAD(P)-BINDING DOMAIN-CONTAINING PROTEIN-RELATED"/>
    <property type="match status" value="1"/>
</dbReference>
<dbReference type="InterPro" id="IPR036291">
    <property type="entry name" value="NAD(P)-bd_dom_sf"/>
</dbReference>
<keyword evidence="3" id="KW-1185">Reference proteome</keyword>
<protein>
    <submittedName>
        <fullName evidence="2">Nucleoside-diphosphate-sugar epimerase</fullName>
    </submittedName>
</protein>
<dbReference type="RefSeq" id="WP_007012413.1">
    <property type="nucleotide sequence ID" value="NZ_AGFM01000017.1"/>
</dbReference>
<accession>G6EAU9</accession>
<dbReference type="eggNOG" id="COG0451">
    <property type="taxonomic scope" value="Bacteria"/>
</dbReference>
<evidence type="ECO:0000313" key="2">
    <source>
        <dbReference type="EMBL" id="EHJ61737.1"/>
    </source>
</evidence>
<dbReference type="KEGG" id="npn:JI59_12680"/>
<reference evidence="2 3" key="1">
    <citation type="journal article" date="2012" name="J. Bacteriol.">
        <title>Genome sequence of benzo(a)pyrene-degrading bacterium Novosphingobium pentaromativorans US6-1.</title>
        <authorList>
            <person name="Luo Y.R."/>
            <person name="Kang S.G."/>
            <person name="Kim S.J."/>
            <person name="Kim M.R."/>
            <person name="Li N."/>
            <person name="Lee J.H."/>
            <person name="Kwon K.K."/>
        </authorList>
    </citation>
    <scope>NUCLEOTIDE SEQUENCE [LARGE SCALE GENOMIC DNA]</scope>
    <source>
        <strain evidence="2 3">US6-1</strain>
    </source>
</reference>
<name>G6EAU9_9SPHN</name>
<dbReference type="AlphaFoldDB" id="G6EAU9"/>
<comment type="caution">
    <text evidence="2">The sequence shown here is derived from an EMBL/GenBank/DDBJ whole genome shotgun (WGS) entry which is preliminary data.</text>
</comment>
<evidence type="ECO:0000313" key="3">
    <source>
        <dbReference type="Proteomes" id="UP000004030"/>
    </source>
</evidence>
<feature type="domain" description="NAD-dependent epimerase/dehydratase" evidence="1">
    <location>
        <begin position="3"/>
        <end position="161"/>
    </location>
</feature>
<dbReference type="Gene3D" id="3.40.50.720">
    <property type="entry name" value="NAD(P)-binding Rossmann-like Domain"/>
    <property type="match status" value="1"/>
</dbReference>
<organism evidence="2 3">
    <name type="scientific">Novosphingobium pentaromativorans US6-1</name>
    <dbReference type="NCBI Taxonomy" id="1088721"/>
    <lineage>
        <taxon>Bacteria</taxon>
        <taxon>Pseudomonadati</taxon>
        <taxon>Pseudomonadota</taxon>
        <taxon>Alphaproteobacteria</taxon>
        <taxon>Sphingomonadales</taxon>
        <taxon>Sphingomonadaceae</taxon>
        <taxon>Novosphingobium</taxon>
    </lineage>
</organism>
<dbReference type="InterPro" id="IPR051783">
    <property type="entry name" value="NAD(P)-dependent_oxidoreduct"/>
</dbReference>
<dbReference type="PANTHER" id="PTHR48079">
    <property type="entry name" value="PROTEIN YEEZ"/>
    <property type="match status" value="1"/>
</dbReference>
<dbReference type="GO" id="GO:0004029">
    <property type="term" value="F:aldehyde dehydrogenase (NAD+) activity"/>
    <property type="evidence" value="ECO:0007669"/>
    <property type="project" value="TreeGrafter"/>
</dbReference>
<proteinExistence type="predicted"/>
<dbReference type="PATRIC" id="fig|1088721.3.peg.1478"/>
<dbReference type="InterPro" id="IPR001509">
    <property type="entry name" value="Epimerase_deHydtase"/>
</dbReference>
<dbReference type="Proteomes" id="UP000004030">
    <property type="component" value="Unassembled WGS sequence"/>
</dbReference>
<evidence type="ECO:0000259" key="1">
    <source>
        <dbReference type="Pfam" id="PF01370"/>
    </source>
</evidence>
<gene>
    <name evidence="2" type="ORF">NSU_1498</name>
</gene>
<dbReference type="OrthoDB" id="5723970at2"/>
<dbReference type="Pfam" id="PF01370">
    <property type="entry name" value="Epimerase"/>
    <property type="match status" value="1"/>
</dbReference>
<dbReference type="GO" id="GO:0005737">
    <property type="term" value="C:cytoplasm"/>
    <property type="evidence" value="ECO:0007669"/>
    <property type="project" value="TreeGrafter"/>
</dbReference>
<sequence>MKILVIGGNGMVGGHAALRLAAAGHDVTLASRTRPDSGPLAQLAWKAVDYLAPDAQAVLRGFDAAVFAAGQDPRHVPKGADAASHYAQANGEGVPRFFAAAKAAGVGRAVLIGSFYPQAAPELVETDPYVASRLAADEGARKLADDNFHVAVLNAPFIIGEVPGLIVPSADAMARWALGALDLPRVAPPGGVNVITCNTLSDAIEGALVRGENGKAWLIGDANLSYARYLGMFFEAAGDRAALELRDEPHPLIPDSAMLRGRGKTIYYDVAPAERATLGYRQDDVWPTIRLIVENAARRLA</sequence>
<dbReference type="STRING" id="1088721.JI59_12680"/>